<keyword evidence="2" id="KW-1185">Reference proteome</keyword>
<organism evidence="1 2">
    <name type="scientific">Smallanthus sonchifolius</name>
    <dbReference type="NCBI Taxonomy" id="185202"/>
    <lineage>
        <taxon>Eukaryota</taxon>
        <taxon>Viridiplantae</taxon>
        <taxon>Streptophyta</taxon>
        <taxon>Embryophyta</taxon>
        <taxon>Tracheophyta</taxon>
        <taxon>Spermatophyta</taxon>
        <taxon>Magnoliopsida</taxon>
        <taxon>eudicotyledons</taxon>
        <taxon>Gunneridae</taxon>
        <taxon>Pentapetalae</taxon>
        <taxon>asterids</taxon>
        <taxon>campanulids</taxon>
        <taxon>Asterales</taxon>
        <taxon>Asteraceae</taxon>
        <taxon>Asteroideae</taxon>
        <taxon>Heliantheae alliance</taxon>
        <taxon>Millerieae</taxon>
        <taxon>Smallanthus</taxon>
    </lineage>
</organism>
<comment type="caution">
    <text evidence="1">The sequence shown here is derived from an EMBL/GenBank/DDBJ whole genome shotgun (WGS) entry which is preliminary data.</text>
</comment>
<reference evidence="2" key="1">
    <citation type="journal article" date="2022" name="Mol. Ecol. Resour.">
        <title>The genomes of chicory, endive, great burdock and yacon provide insights into Asteraceae palaeo-polyploidization history and plant inulin production.</title>
        <authorList>
            <person name="Fan W."/>
            <person name="Wang S."/>
            <person name="Wang H."/>
            <person name="Wang A."/>
            <person name="Jiang F."/>
            <person name="Liu H."/>
            <person name="Zhao H."/>
            <person name="Xu D."/>
            <person name="Zhang Y."/>
        </authorList>
    </citation>
    <scope>NUCLEOTIDE SEQUENCE [LARGE SCALE GENOMIC DNA]</scope>
    <source>
        <strain evidence="2">cv. Yunnan</strain>
    </source>
</reference>
<evidence type="ECO:0000313" key="1">
    <source>
        <dbReference type="EMBL" id="KAI3825231.1"/>
    </source>
</evidence>
<accession>A0ACB9JYW9</accession>
<proteinExistence type="predicted"/>
<gene>
    <name evidence="1" type="ORF">L1987_06709</name>
</gene>
<reference evidence="1 2" key="2">
    <citation type="journal article" date="2022" name="Mol. Ecol. Resour.">
        <title>The genomes of chicory, endive, great burdock and yacon provide insights into Asteraceae paleo-polyploidization history and plant inulin production.</title>
        <authorList>
            <person name="Fan W."/>
            <person name="Wang S."/>
            <person name="Wang H."/>
            <person name="Wang A."/>
            <person name="Jiang F."/>
            <person name="Liu H."/>
            <person name="Zhao H."/>
            <person name="Xu D."/>
            <person name="Zhang Y."/>
        </authorList>
    </citation>
    <scope>NUCLEOTIDE SEQUENCE [LARGE SCALE GENOMIC DNA]</scope>
    <source>
        <strain evidence="2">cv. Yunnan</strain>
        <tissue evidence="1">Leaves</tissue>
    </source>
</reference>
<evidence type="ECO:0000313" key="2">
    <source>
        <dbReference type="Proteomes" id="UP001056120"/>
    </source>
</evidence>
<dbReference type="EMBL" id="CM042019">
    <property type="protein sequence ID" value="KAI3825231.1"/>
    <property type="molecule type" value="Genomic_DNA"/>
</dbReference>
<name>A0ACB9JYW9_9ASTR</name>
<dbReference type="Proteomes" id="UP001056120">
    <property type="component" value="Linkage Group LG02"/>
</dbReference>
<sequence>MYLEYKHPHNVLPFLEKHVNYPEFHPIIDFLKRFPLSYALTINPTLYDSRIREFWETVAYAFQDKKHTITTKVDGKPLVIRIETIQTHLQVDDTKGKYSFPDADVEQTFRDMGYGGNPKVTIKKN</sequence>
<protein>
    <submittedName>
        <fullName evidence="1">Uncharacterized protein</fullName>
    </submittedName>
</protein>